<dbReference type="OrthoDB" id="9811032at2"/>
<keyword evidence="1" id="KW-0472">Membrane</keyword>
<dbReference type="Proteomes" id="UP001214094">
    <property type="component" value="Chromosome"/>
</dbReference>
<dbReference type="EMBL" id="CP098807">
    <property type="protein sequence ID" value="USJ22978.1"/>
    <property type="molecule type" value="Genomic_DNA"/>
</dbReference>
<dbReference type="AlphaFoldDB" id="A0A9Q8Y5U1"/>
<dbReference type="GeneID" id="29517082"/>
<accession>A0A9Q8Y5U1</accession>
<dbReference type="RefSeq" id="WP_034802925.1">
    <property type="nucleotide sequence ID" value="NZ_CP015880.1"/>
</dbReference>
<evidence type="ECO:0000313" key="5">
    <source>
        <dbReference type="Proteomes" id="UP001214094"/>
    </source>
</evidence>
<keyword evidence="5" id="KW-1185">Reference proteome</keyword>
<protein>
    <recommendedName>
        <fullName evidence="6">Transmembrane protein</fullName>
    </recommendedName>
</protein>
<feature type="transmembrane region" description="Helical" evidence="1">
    <location>
        <begin position="7"/>
        <end position="28"/>
    </location>
</feature>
<dbReference type="KEGG" id="eah:FA04_17315"/>
<feature type="transmembrane region" description="Helical" evidence="1">
    <location>
        <begin position="102"/>
        <end position="120"/>
    </location>
</feature>
<feature type="transmembrane region" description="Helical" evidence="1">
    <location>
        <begin position="79"/>
        <end position="96"/>
    </location>
</feature>
<evidence type="ECO:0000256" key="1">
    <source>
        <dbReference type="SAM" id="Phobius"/>
    </source>
</evidence>
<evidence type="ECO:0000313" key="2">
    <source>
        <dbReference type="EMBL" id="USJ22978.1"/>
    </source>
</evidence>
<keyword evidence="1" id="KW-1133">Transmembrane helix</keyword>
<evidence type="ECO:0008006" key="6">
    <source>
        <dbReference type="Google" id="ProtNLM"/>
    </source>
</evidence>
<organism evidence="2 4">
    <name type="scientific">Ensifer adhaerens</name>
    <name type="common">Sinorhizobium morelense</name>
    <dbReference type="NCBI Taxonomy" id="106592"/>
    <lineage>
        <taxon>Bacteria</taxon>
        <taxon>Pseudomonadati</taxon>
        <taxon>Pseudomonadota</taxon>
        <taxon>Alphaproteobacteria</taxon>
        <taxon>Hyphomicrobiales</taxon>
        <taxon>Rhizobiaceae</taxon>
        <taxon>Sinorhizobium/Ensifer group</taxon>
        <taxon>Ensifer</taxon>
    </lineage>
</organism>
<sequence length="133" mass="14345">MLAAIPLLILPFAIYNLAMIGMFGGLAGLNADMVSLSMLSGATWTMRFGDLLIVGALLLLFVELLKATRTSSRALMDHLLSMILFIVFLIEFLLLAPAATQLFFILMTISFIDVIAGFAVSMRSAGRDVSIGL</sequence>
<dbReference type="EMBL" id="CP121308">
    <property type="protein sequence ID" value="WFP90341.1"/>
    <property type="molecule type" value="Genomic_DNA"/>
</dbReference>
<proteinExistence type="predicted"/>
<evidence type="ECO:0000313" key="4">
    <source>
        <dbReference type="Proteomes" id="UP001055460"/>
    </source>
</evidence>
<reference evidence="3 5" key="2">
    <citation type="submission" date="2023-03" db="EMBL/GenBank/DDBJ databases">
        <title>Comparative genome and transcriptome analysis combination mining strategies for increasing vitamin B12 production of Ensifer adhaerens strain.</title>
        <authorList>
            <person name="Yongheng L."/>
        </authorList>
    </citation>
    <scope>NUCLEOTIDE SEQUENCE [LARGE SCALE GENOMIC DNA]</scope>
    <source>
        <strain evidence="3 5">Casida A-T305</strain>
    </source>
</reference>
<keyword evidence="1" id="KW-0812">Transmembrane</keyword>
<name>A0A9Q8Y5U1_ENSAD</name>
<feature type="transmembrane region" description="Helical" evidence="1">
    <location>
        <begin position="48"/>
        <end position="67"/>
    </location>
</feature>
<gene>
    <name evidence="2" type="ORF">NE863_17075</name>
    <name evidence="3" type="ORF">P4B07_17570</name>
</gene>
<evidence type="ECO:0000313" key="3">
    <source>
        <dbReference type="EMBL" id="WFP90341.1"/>
    </source>
</evidence>
<dbReference type="Proteomes" id="UP001055460">
    <property type="component" value="Chromosome"/>
</dbReference>
<reference evidence="2" key="1">
    <citation type="submission" date="2022-06" db="EMBL/GenBank/DDBJ databases">
        <title>Physiological and biochemical characterization and genomic elucidation of a strain of the genus Ensifer adhaerens M8 that combines arsenic oxidation and chromium reduction.</title>
        <authorList>
            <person name="Li X."/>
            <person name="Yu c."/>
        </authorList>
    </citation>
    <scope>NUCLEOTIDE SEQUENCE</scope>
    <source>
        <strain evidence="2">M8</strain>
    </source>
</reference>